<organism evidence="1 2">
    <name type="scientific">Araneus ventricosus</name>
    <name type="common">Orbweaver spider</name>
    <name type="synonym">Epeira ventricosa</name>
    <dbReference type="NCBI Taxonomy" id="182803"/>
    <lineage>
        <taxon>Eukaryota</taxon>
        <taxon>Metazoa</taxon>
        <taxon>Ecdysozoa</taxon>
        <taxon>Arthropoda</taxon>
        <taxon>Chelicerata</taxon>
        <taxon>Arachnida</taxon>
        <taxon>Araneae</taxon>
        <taxon>Araneomorphae</taxon>
        <taxon>Entelegynae</taxon>
        <taxon>Araneoidea</taxon>
        <taxon>Araneidae</taxon>
        <taxon>Araneus</taxon>
    </lineage>
</organism>
<protein>
    <submittedName>
        <fullName evidence="1">Uncharacterized protein</fullName>
    </submittedName>
</protein>
<name>A0A4Y2QLQ7_ARAVE</name>
<comment type="caution">
    <text evidence="1">The sequence shown here is derived from an EMBL/GenBank/DDBJ whole genome shotgun (WGS) entry which is preliminary data.</text>
</comment>
<dbReference type="AlphaFoldDB" id="A0A4Y2QLQ7"/>
<evidence type="ECO:0000313" key="1">
    <source>
        <dbReference type="EMBL" id="GBN64218.1"/>
    </source>
</evidence>
<gene>
    <name evidence="1" type="ORF">AVEN_15602_1</name>
</gene>
<reference evidence="1 2" key="1">
    <citation type="journal article" date="2019" name="Sci. Rep.">
        <title>Orb-weaving spider Araneus ventricosus genome elucidates the spidroin gene catalogue.</title>
        <authorList>
            <person name="Kono N."/>
            <person name="Nakamura H."/>
            <person name="Ohtoshi R."/>
            <person name="Moran D.A.P."/>
            <person name="Shinohara A."/>
            <person name="Yoshida Y."/>
            <person name="Fujiwara M."/>
            <person name="Mori M."/>
            <person name="Tomita M."/>
            <person name="Arakawa K."/>
        </authorList>
    </citation>
    <scope>NUCLEOTIDE SEQUENCE [LARGE SCALE GENOMIC DNA]</scope>
</reference>
<sequence>MAVEAFVPSANQSIKTGIEKIRVKVLETLNYDFLNFGIGSEMATCLVLLLQSEEMKITWGEVWITGRVFQYLCSGLTRQFCIIERKSCFHTYFRNNTLSQ</sequence>
<dbReference type="Proteomes" id="UP000499080">
    <property type="component" value="Unassembled WGS sequence"/>
</dbReference>
<keyword evidence="2" id="KW-1185">Reference proteome</keyword>
<accession>A0A4Y2QLQ7</accession>
<proteinExistence type="predicted"/>
<dbReference type="EMBL" id="BGPR01221862">
    <property type="protein sequence ID" value="GBN64218.1"/>
    <property type="molecule type" value="Genomic_DNA"/>
</dbReference>
<evidence type="ECO:0000313" key="2">
    <source>
        <dbReference type="Proteomes" id="UP000499080"/>
    </source>
</evidence>